<proteinExistence type="predicted"/>
<dbReference type="InterPro" id="IPR026444">
    <property type="entry name" value="Secre_tail"/>
</dbReference>
<dbReference type="NCBIfam" id="TIGR04183">
    <property type="entry name" value="Por_Secre_tail"/>
    <property type="match status" value="1"/>
</dbReference>
<dbReference type="InterPro" id="IPR055353">
    <property type="entry name" value="DUF7619"/>
</dbReference>
<dbReference type="AlphaFoldDB" id="A0A6S6S7S1"/>
<accession>A0A6S6S7S1</accession>
<gene>
    <name evidence="2" type="ORF">HELGO_WM28594</name>
</gene>
<evidence type="ECO:0000259" key="1">
    <source>
        <dbReference type="Pfam" id="PF24595"/>
    </source>
</evidence>
<evidence type="ECO:0000313" key="2">
    <source>
        <dbReference type="EMBL" id="CAA6799040.1"/>
    </source>
</evidence>
<dbReference type="EMBL" id="CACVAQ010000018">
    <property type="protein sequence ID" value="CAA6799040.1"/>
    <property type="molecule type" value="Genomic_DNA"/>
</dbReference>
<feature type="domain" description="DUF7619" evidence="1">
    <location>
        <begin position="317"/>
        <end position="456"/>
    </location>
</feature>
<name>A0A6S6S7S1_9BACT</name>
<organism evidence="2">
    <name type="scientific">uncultured Aureispira sp</name>
    <dbReference type="NCBI Taxonomy" id="1331704"/>
    <lineage>
        <taxon>Bacteria</taxon>
        <taxon>Pseudomonadati</taxon>
        <taxon>Bacteroidota</taxon>
        <taxon>Saprospiria</taxon>
        <taxon>Saprospirales</taxon>
        <taxon>Saprospiraceae</taxon>
        <taxon>Aureispira</taxon>
        <taxon>environmental samples</taxon>
    </lineage>
</organism>
<sequence length="567" mass="62088">MDGNSNCQVDNLEVGVSDALLLFDNGVDQFYARTNNQGNYQMHLDTGDYTITSILGNPYLSACLSNPQQVTIDTNSQLQMIDFSVEETTICPYLEVKITTPLLRRCFNSTYYVNYCNKGTATANNAYVEVELDANLYFNNSSIPLVSQTGNMYRFNVGNLPKDTCGGFSIDVTVSCNSLLGQIHCTEAHIYPDSLCLTSLPNIHIADTCLLDTVLFVATNYADGVTLPYLLLEDDIVVDTGSFALNMGQSASLYYPTSVSGTATYQLVLANGSSTHYAASAFVGCAVNSVSMNLLHRPNLPQDVADIDCTPNRGSYDPNDKTGYPLGYSSNHYIQPNSTIDYRIRFQNTGTDTAIFINIFDTISSHLDLGTLNMGTASHPYTMHILPSTPSGEQVLRFQFSPIYLPDSNVNEPASNGFIEYSIAQVANLANGTIINNSASIYFDYNAPIQTNTTLHTVCDNCHPENITNAGTVVLDLDQIAASSYKVVAIPNPFSTQTSIEIQGYKGQGEDLKLEIYDVMGRSQNTLNGNREGRFLLQRGAMPTGVYFFRIHENGRLLQSGRLVVGE</sequence>
<protein>
    <recommendedName>
        <fullName evidence="1">DUF7619 domain-containing protein</fullName>
    </recommendedName>
</protein>
<dbReference type="Pfam" id="PF24595">
    <property type="entry name" value="DUF7619"/>
    <property type="match status" value="1"/>
</dbReference>
<reference evidence="2" key="1">
    <citation type="submission" date="2020-01" db="EMBL/GenBank/DDBJ databases">
        <authorList>
            <person name="Meier V. D."/>
            <person name="Meier V D."/>
        </authorList>
    </citation>
    <scope>NUCLEOTIDE SEQUENCE</scope>
    <source>
        <strain evidence="2">HLG_WM_MAG_10</strain>
    </source>
</reference>